<dbReference type="SMART" id="SM00091">
    <property type="entry name" value="PAS"/>
    <property type="match status" value="1"/>
</dbReference>
<dbReference type="InterPro" id="IPR001633">
    <property type="entry name" value="EAL_dom"/>
</dbReference>
<dbReference type="InterPro" id="IPR013767">
    <property type="entry name" value="PAS_fold"/>
</dbReference>
<evidence type="ECO:0000259" key="2">
    <source>
        <dbReference type="PROSITE" id="PS50113"/>
    </source>
</evidence>
<dbReference type="PANTHER" id="PTHR44757:SF2">
    <property type="entry name" value="BIOFILM ARCHITECTURE MAINTENANCE PROTEIN MBAA"/>
    <property type="match status" value="1"/>
</dbReference>
<protein>
    <submittedName>
        <fullName evidence="5">PAS domain S-box-containing protein/diguanylate cyclase (GGDEF) domain-containing protein</fullName>
    </submittedName>
</protein>
<evidence type="ECO:0000259" key="3">
    <source>
        <dbReference type="PROSITE" id="PS50883"/>
    </source>
</evidence>
<accession>A0A1H0EUA3</accession>
<dbReference type="STRING" id="504798.SAMN05421871_103766"/>
<evidence type="ECO:0000313" key="6">
    <source>
        <dbReference type="Proteomes" id="UP000199651"/>
    </source>
</evidence>
<dbReference type="EMBL" id="FNJB01000001">
    <property type="protein sequence ID" value="SDN85913.1"/>
    <property type="molecule type" value="Genomic_DNA"/>
</dbReference>
<evidence type="ECO:0000259" key="1">
    <source>
        <dbReference type="PROSITE" id="PS50112"/>
    </source>
</evidence>
<name>A0A1H0EUA3_9PSEU</name>
<dbReference type="SMART" id="SM00052">
    <property type="entry name" value="EAL"/>
    <property type="match status" value="1"/>
</dbReference>
<dbReference type="InterPro" id="IPR052155">
    <property type="entry name" value="Biofilm_reg_signaling"/>
</dbReference>
<dbReference type="NCBIfam" id="TIGR00254">
    <property type="entry name" value="GGDEF"/>
    <property type="match status" value="1"/>
</dbReference>
<dbReference type="Pfam" id="PF00989">
    <property type="entry name" value="PAS"/>
    <property type="match status" value="1"/>
</dbReference>
<dbReference type="CDD" id="cd01948">
    <property type="entry name" value="EAL"/>
    <property type="match status" value="1"/>
</dbReference>
<organism evidence="5 6">
    <name type="scientific">Actinokineospora alba</name>
    <dbReference type="NCBI Taxonomy" id="504798"/>
    <lineage>
        <taxon>Bacteria</taxon>
        <taxon>Bacillati</taxon>
        <taxon>Actinomycetota</taxon>
        <taxon>Actinomycetes</taxon>
        <taxon>Pseudonocardiales</taxon>
        <taxon>Pseudonocardiaceae</taxon>
        <taxon>Actinokineospora</taxon>
    </lineage>
</organism>
<dbReference type="InterPro" id="IPR000160">
    <property type="entry name" value="GGDEF_dom"/>
</dbReference>
<dbReference type="InterPro" id="IPR000014">
    <property type="entry name" value="PAS"/>
</dbReference>
<dbReference type="PROSITE" id="PS50112">
    <property type="entry name" value="PAS"/>
    <property type="match status" value="1"/>
</dbReference>
<dbReference type="CDD" id="cd00130">
    <property type="entry name" value="PAS"/>
    <property type="match status" value="1"/>
</dbReference>
<dbReference type="Gene3D" id="3.30.70.270">
    <property type="match status" value="1"/>
</dbReference>
<evidence type="ECO:0000313" key="5">
    <source>
        <dbReference type="EMBL" id="SDN85913.1"/>
    </source>
</evidence>
<dbReference type="PANTHER" id="PTHR44757">
    <property type="entry name" value="DIGUANYLATE CYCLASE DGCP"/>
    <property type="match status" value="1"/>
</dbReference>
<dbReference type="InterPro" id="IPR035965">
    <property type="entry name" value="PAS-like_dom_sf"/>
</dbReference>
<dbReference type="Gene3D" id="3.30.450.20">
    <property type="entry name" value="PAS domain"/>
    <property type="match status" value="1"/>
</dbReference>
<dbReference type="Gene3D" id="3.20.20.450">
    <property type="entry name" value="EAL domain"/>
    <property type="match status" value="1"/>
</dbReference>
<dbReference type="SMART" id="SM00267">
    <property type="entry name" value="GGDEF"/>
    <property type="match status" value="1"/>
</dbReference>
<dbReference type="SUPFAM" id="SSF55073">
    <property type="entry name" value="Nucleotide cyclase"/>
    <property type="match status" value="1"/>
</dbReference>
<dbReference type="Pfam" id="PF00563">
    <property type="entry name" value="EAL"/>
    <property type="match status" value="1"/>
</dbReference>
<dbReference type="PROSITE" id="PS50887">
    <property type="entry name" value="GGDEF"/>
    <property type="match status" value="1"/>
</dbReference>
<feature type="domain" description="PAC" evidence="2">
    <location>
        <begin position="187"/>
        <end position="239"/>
    </location>
</feature>
<dbReference type="Pfam" id="PF00990">
    <property type="entry name" value="GGDEF"/>
    <property type="match status" value="1"/>
</dbReference>
<dbReference type="PROSITE" id="PS50883">
    <property type="entry name" value="EAL"/>
    <property type="match status" value="1"/>
</dbReference>
<dbReference type="PROSITE" id="PS50113">
    <property type="entry name" value="PAC"/>
    <property type="match status" value="1"/>
</dbReference>
<dbReference type="AlphaFoldDB" id="A0A1H0EUA3"/>
<proteinExistence type="predicted"/>
<dbReference type="InterPro" id="IPR043128">
    <property type="entry name" value="Rev_trsase/Diguanyl_cyclase"/>
</dbReference>
<dbReference type="InterPro" id="IPR000700">
    <property type="entry name" value="PAS-assoc_C"/>
</dbReference>
<dbReference type="NCBIfam" id="TIGR00229">
    <property type="entry name" value="sensory_box"/>
    <property type="match status" value="1"/>
</dbReference>
<dbReference type="SUPFAM" id="SSF141868">
    <property type="entry name" value="EAL domain-like"/>
    <property type="match status" value="1"/>
</dbReference>
<reference evidence="6" key="1">
    <citation type="submission" date="2016-10" db="EMBL/GenBank/DDBJ databases">
        <authorList>
            <person name="Varghese N."/>
            <person name="Submissions S."/>
        </authorList>
    </citation>
    <scope>NUCLEOTIDE SEQUENCE [LARGE SCALE GENOMIC DNA]</scope>
    <source>
        <strain evidence="6">IBRC-M 10655</strain>
    </source>
</reference>
<sequence>MLRPLVASRPRPLTGAGDHRELTCQAIGGTAVDPAELAGQWAGALSRLPATGDSVGRELTGPVDRLVQALGADPFDADAATEVGVRLVETVTAALAGGARLAAVERTLATSEARSGALFRSAAVGLLVSAREGVVTEVNAAASRILGRREDELVGVPLAELVHPRERDAVLACYTELLDNGEESRRLRERTRLLRADGDPVWVHLAVSVLRDTAGRPDSLVTLVQDVSHVHLLEQQLSYQGTHDPLTGLANRHAFIGKLEESLGGTTPASVLHLNLDAFSVINHGLGWKVGDELLRAVAAKLTEVLGDDPACVARFGADEFAVLLRPGPDVAALAQRINAALAEPTYVDSHGVAASATIAVARDIAPGTDPVELLCATAIVLRTLKSRGRGQWGLVDPAVDRTRRAQLRLAASVPGAWEGGQIQVCHRPIVALADRRVASVQASLRWLHPELGLLDHRACLRAIAETGFGLRIGRWLLGEAARQVAAAGPDAPRLYLELTKEEAVDPDLVAWVRTALADAGLAPGRLDLGFPVLALHAPDNPAEDNLEVLAELGIGIVLYGYGAASRDLTYLDSLPLRAVRLVSSVASWVSANSESGLPAVMAARGLVPLVRASGLSMIVGSLRTAQEVAWWAEVGVDLGEGAVFGEPGGLAEVIRL</sequence>
<dbReference type="CDD" id="cd01949">
    <property type="entry name" value="GGDEF"/>
    <property type="match status" value="1"/>
</dbReference>
<dbReference type="GO" id="GO:0006355">
    <property type="term" value="P:regulation of DNA-templated transcription"/>
    <property type="evidence" value="ECO:0007669"/>
    <property type="project" value="InterPro"/>
</dbReference>
<dbReference type="InterPro" id="IPR035919">
    <property type="entry name" value="EAL_sf"/>
</dbReference>
<dbReference type="InterPro" id="IPR029787">
    <property type="entry name" value="Nucleotide_cyclase"/>
</dbReference>
<dbReference type="Proteomes" id="UP000199651">
    <property type="component" value="Unassembled WGS sequence"/>
</dbReference>
<feature type="domain" description="PAS" evidence="1">
    <location>
        <begin position="111"/>
        <end position="181"/>
    </location>
</feature>
<feature type="domain" description="GGDEF" evidence="4">
    <location>
        <begin position="267"/>
        <end position="398"/>
    </location>
</feature>
<feature type="domain" description="EAL" evidence="3">
    <location>
        <begin position="407"/>
        <end position="657"/>
    </location>
</feature>
<gene>
    <name evidence="5" type="ORF">SAMN05192558_101103</name>
</gene>
<keyword evidence="6" id="KW-1185">Reference proteome</keyword>
<dbReference type="SUPFAM" id="SSF55785">
    <property type="entry name" value="PYP-like sensor domain (PAS domain)"/>
    <property type="match status" value="1"/>
</dbReference>
<evidence type="ECO:0000259" key="4">
    <source>
        <dbReference type="PROSITE" id="PS50887"/>
    </source>
</evidence>
<dbReference type="OrthoDB" id="23692at2"/>